<dbReference type="EMBL" id="VDDC01000075">
    <property type="protein sequence ID" value="TNH37548.1"/>
    <property type="molecule type" value="Genomic_DNA"/>
</dbReference>
<organism evidence="2 3">
    <name type="scientific">Paracoccus haeundaensis</name>
    <dbReference type="NCBI Taxonomy" id="225362"/>
    <lineage>
        <taxon>Bacteria</taxon>
        <taxon>Pseudomonadati</taxon>
        <taxon>Pseudomonadota</taxon>
        <taxon>Alphaproteobacteria</taxon>
        <taxon>Rhodobacterales</taxon>
        <taxon>Paracoccaceae</taxon>
        <taxon>Paracoccus</taxon>
    </lineage>
</organism>
<accession>A0A5C4R159</accession>
<feature type="region of interest" description="Disordered" evidence="1">
    <location>
        <begin position="1"/>
        <end position="42"/>
    </location>
</feature>
<reference evidence="2 3" key="1">
    <citation type="submission" date="2019-06" db="EMBL/GenBank/DDBJ databases">
        <authorList>
            <person name="Li J."/>
        </authorList>
    </citation>
    <scope>NUCLEOTIDE SEQUENCE [LARGE SCALE GENOMIC DNA]</scope>
    <source>
        <strain evidence="2 3">CGMCC 1.8012</strain>
    </source>
</reference>
<keyword evidence="3" id="KW-1185">Reference proteome</keyword>
<dbReference type="Proteomes" id="UP000304880">
    <property type="component" value="Unassembled WGS sequence"/>
</dbReference>
<protein>
    <recommendedName>
        <fullName evidence="4">Nutrient deprivation-induced protein</fullName>
    </recommendedName>
</protein>
<gene>
    <name evidence="2" type="ORF">FHD67_19755</name>
</gene>
<evidence type="ECO:0000256" key="1">
    <source>
        <dbReference type="SAM" id="MobiDB-lite"/>
    </source>
</evidence>
<evidence type="ECO:0008006" key="4">
    <source>
        <dbReference type="Google" id="ProtNLM"/>
    </source>
</evidence>
<proteinExistence type="predicted"/>
<evidence type="ECO:0000313" key="2">
    <source>
        <dbReference type="EMBL" id="TNH37548.1"/>
    </source>
</evidence>
<dbReference type="RefSeq" id="WP_139085756.1">
    <property type="nucleotide sequence ID" value="NZ_VDDC01000075.1"/>
</dbReference>
<feature type="compositionally biased region" description="Polar residues" evidence="1">
    <location>
        <begin position="150"/>
        <end position="187"/>
    </location>
</feature>
<name>A0A5C4R159_9RHOB</name>
<sequence length="200" mass="20870">MMVDENPRSKSPSSSTTESIKAEATEQASRLAGSVKDEAKRYEKDLRSGVAERAESLAAGLRKAGSEIDPNSSVATLFDRAADTVSGLADSLNATDPREMVEEVRRFAHRQPGAFLGLSALAGFAAVRFLRAGSTTPSSSMKRKSSLDSNISRTSSSKPSVRIGTLNSDAQAKNTSAADHSASTNPLPISGGRSDGGSHA</sequence>
<evidence type="ECO:0000313" key="3">
    <source>
        <dbReference type="Proteomes" id="UP000304880"/>
    </source>
</evidence>
<comment type="caution">
    <text evidence="2">The sequence shown here is derived from an EMBL/GenBank/DDBJ whole genome shotgun (WGS) entry which is preliminary data.</text>
</comment>
<dbReference type="AlphaFoldDB" id="A0A5C4R159"/>
<feature type="compositionally biased region" description="Low complexity" evidence="1">
    <location>
        <begin position="9"/>
        <end position="19"/>
    </location>
</feature>
<feature type="region of interest" description="Disordered" evidence="1">
    <location>
        <begin position="134"/>
        <end position="200"/>
    </location>
</feature>